<dbReference type="PANTHER" id="PTHR45527:SF11">
    <property type="entry name" value="NONRIBOSOMAL PEPTIDE SYNTHETASE 5"/>
    <property type="match status" value="1"/>
</dbReference>
<dbReference type="PANTHER" id="PTHR45527">
    <property type="entry name" value="NONRIBOSOMAL PEPTIDE SYNTHETASE"/>
    <property type="match status" value="1"/>
</dbReference>
<dbReference type="InterPro" id="IPR006162">
    <property type="entry name" value="Ppantetheine_attach_site"/>
</dbReference>
<sequence length="1585" mass="174907">MEEVILSIIASHLGAPRASITPDSKFIQLGGNSIIALSTAAACRQQGITLTVGDILSSETVSGILRAAKSTSSTYSAKSVQSPALIETALSASSFEIIPRNSSEDKPKDNGHIQCTSIPYQRSSELIAQTEMQILLVSGGKKTPGTNVISYYQQVAPVDIPWLKQAWQAVIEAEPIFHVAFNEDQLVEKRFLVLNWSETFVYDGYAYQKFIDETESPPMSTPSTEFAVVTLNGPHGPQKSTLIWHVHHALVDGISGGILLARLNAVLTGGTFQLGRPFTDVARELAWYQDHNAHRARSFWKTYFKQSSAEEAILLPSPDVEGSPMGGATGLVTGKIPLQKVHAFCHSQKISPSIVYYAAWALVLSQYTACDEVMFGVVLANRDLPIDGILETVGPLMNMLPLCLQINRGQCASVFVQSVSHNLSTLSEYQWSKAEHGFSRNVSSAMAMQFDYEPQKPPSPGEPSSYTKIQSGLPVGIFVGPKDRVQFNYSKDRFHHRDIGHMCDAFLSTVEALLIPNQDLASCVTQITCSSVLQTLSEFGNWQSEETKSPGSETLVSLFTEQCRRAPQSVGVAKGTTAMTYRQVDECSTKIAQVLSRHISPGDVVCVQADRSLNWILATLGVVKAQGVYCPMDPNSPPALHDSFSSIANALVFLTTSEAFKSSKPFHCQICYSVDEILAMRVLEIGWHNSVRPEDNAYLCFTSGSTGLPKGVLCTHMGVVAFQKDYEGRMMIKPGRKVAQVMSPAFDGSIHEIFATLSYGGTLVLNDSNDPFNNLKHADVTLLTPSLARMLDPTDYPNLRAVWLVGEPLTREIADTWASALPTYNMYGPTETSIGSAYSLVYPGDAITIGKPTRCARIYILDGHRNLILPGMVGDVYIAGIHVSRGYVGRPDETNASFFTDSVCPGPGQMMYKTGDRGYWTTSGAVALLGRADRQIKLRGFRLDLNDLEIRMVRGYPSATAVALAHVNDTLVALVQPVKVDIDDFRAKLHDVLPSYAIPGLMRSVHEFPMASSGKTDYAAIVKIFTSRSNQRTFAAVSSSLQDARSKIIDIWRTVLKLDIDHPIDGDDNFVHMGGHSLEQLALASHLSSAFSKEIRTRQIVDSPRLRDQVALFSSHAEHAADGIMDGDATHCLAPLGDSNISPIECEWWEKYNLRKGSTAFNVSFVCHLNRGVDVVNLADAWNTVLARHDIFRSLYCTNGAQLVRTMSSSCPEVRCVSEIDIQQTINYEFNLSEDVPIRVYLSLNLLVLIASHIIMDLTSLQTILLEVELLVKGSRLPPVTRRYSDTTRWNRPVTSEDLEFWDASLRDLPLHPTPKRTAFHGTSRVYKLPKEVMSNMTEYSTKHGVTFHQLCLAAISLCLRQNRPSDYPVILGAPFLNRELDDLEVVGLFLEPLPIRINAPSEATGIAHVRGTQQSSRDSLSHAIPWHALLNHFGVHPDHPNVPFIEAVVTFHDYRAVRIFDVPGVAPLMTWCQGAKFNLMMEFCAQRDGSLFLRIEYDDLNYNAIKIDTVQHSIMLVLLGLTRGLDIADILEELDTASEVPPYMGDRYFVASVALTSNLHMGYKLMEFISDEQTSFGQVSLDDN</sequence>
<dbReference type="PROSITE" id="PS50075">
    <property type="entry name" value="CARRIER"/>
    <property type="match status" value="2"/>
</dbReference>
<dbReference type="CDD" id="cd19537">
    <property type="entry name" value="C_NRPS-like"/>
    <property type="match status" value="1"/>
</dbReference>
<dbReference type="InterPro" id="IPR009081">
    <property type="entry name" value="PP-bd_ACP"/>
</dbReference>
<dbReference type="InterPro" id="IPR023213">
    <property type="entry name" value="CAT-like_dom_sf"/>
</dbReference>
<dbReference type="InterPro" id="IPR045851">
    <property type="entry name" value="AMP-bd_C_sf"/>
</dbReference>
<dbReference type="Gene3D" id="3.30.300.30">
    <property type="match status" value="1"/>
</dbReference>
<evidence type="ECO:0000256" key="1">
    <source>
        <dbReference type="ARBA" id="ARBA00022450"/>
    </source>
</evidence>
<evidence type="ECO:0000259" key="5">
    <source>
        <dbReference type="PROSITE" id="PS50075"/>
    </source>
</evidence>
<keyword evidence="1" id="KW-0596">Phosphopantetheine</keyword>
<evidence type="ECO:0000313" key="7">
    <source>
        <dbReference type="Proteomes" id="UP000030104"/>
    </source>
</evidence>
<feature type="domain" description="Carrier" evidence="5">
    <location>
        <begin position="1"/>
        <end position="72"/>
    </location>
</feature>
<dbReference type="Gene3D" id="3.40.50.12780">
    <property type="entry name" value="N-terminal domain of ligase-like"/>
    <property type="match status" value="1"/>
</dbReference>
<comment type="similarity">
    <text evidence="4">Belongs to the NRP synthetase family.</text>
</comment>
<dbReference type="PROSITE" id="PS00455">
    <property type="entry name" value="AMP_BINDING"/>
    <property type="match status" value="1"/>
</dbReference>
<dbReference type="GO" id="GO:0005737">
    <property type="term" value="C:cytoplasm"/>
    <property type="evidence" value="ECO:0007669"/>
    <property type="project" value="TreeGrafter"/>
</dbReference>
<protein>
    <submittedName>
        <fullName evidence="6">AMP-dependent synthetase/ligase</fullName>
    </submittedName>
</protein>
<evidence type="ECO:0000256" key="4">
    <source>
        <dbReference type="ARBA" id="ARBA00029454"/>
    </source>
</evidence>
<dbReference type="GO" id="GO:0016874">
    <property type="term" value="F:ligase activity"/>
    <property type="evidence" value="ECO:0007669"/>
    <property type="project" value="UniProtKB-KW"/>
</dbReference>
<dbReference type="InterPro" id="IPR020845">
    <property type="entry name" value="AMP-binding_CS"/>
</dbReference>
<dbReference type="GO" id="GO:0043041">
    <property type="term" value="P:amino acid activation for nonribosomal peptide biosynthetic process"/>
    <property type="evidence" value="ECO:0007669"/>
    <property type="project" value="TreeGrafter"/>
</dbReference>
<name>A0A0A2KFI9_PENIT</name>
<keyword evidence="3 6" id="KW-0436">Ligase</keyword>
<dbReference type="Gene3D" id="3.30.559.30">
    <property type="entry name" value="Nonribosomal peptide synthetase, condensation domain"/>
    <property type="match status" value="2"/>
</dbReference>
<dbReference type="Pfam" id="PF00501">
    <property type="entry name" value="AMP-binding"/>
    <property type="match status" value="1"/>
</dbReference>
<feature type="domain" description="Carrier" evidence="5">
    <location>
        <begin position="1042"/>
        <end position="1117"/>
    </location>
</feature>
<dbReference type="SUPFAM" id="SSF56801">
    <property type="entry name" value="Acetyl-CoA synthetase-like"/>
    <property type="match status" value="1"/>
</dbReference>
<proteinExistence type="inferred from homology"/>
<dbReference type="Proteomes" id="UP000030104">
    <property type="component" value="Unassembled WGS sequence"/>
</dbReference>
<dbReference type="Pfam" id="PF00550">
    <property type="entry name" value="PP-binding"/>
    <property type="match status" value="2"/>
</dbReference>
<dbReference type="OMA" id="WTTPDNG"/>
<dbReference type="SUPFAM" id="SSF52777">
    <property type="entry name" value="CoA-dependent acyltransferases"/>
    <property type="match status" value="4"/>
</dbReference>
<dbReference type="HOGENOM" id="CLU_000022_0_5_1"/>
<comment type="caution">
    <text evidence="6">The sequence shown here is derived from an EMBL/GenBank/DDBJ whole genome shotgun (WGS) entry which is preliminary data.</text>
</comment>
<dbReference type="Gene3D" id="1.10.1200.10">
    <property type="entry name" value="ACP-like"/>
    <property type="match status" value="2"/>
</dbReference>
<dbReference type="InterPro" id="IPR001242">
    <property type="entry name" value="Condensation_dom"/>
</dbReference>
<evidence type="ECO:0000256" key="2">
    <source>
        <dbReference type="ARBA" id="ARBA00022553"/>
    </source>
</evidence>
<dbReference type="STRING" id="40296.A0A0A2KFI9"/>
<reference evidence="6 7" key="1">
    <citation type="journal article" date="2015" name="Mol. Plant Microbe Interact.">
        <title>Genome, transcriptome, and functional analyses of Penicillium expansum provide new insights into secondary metabolism and pathogenicity.</title>
        <authorList>
            <person name="Ballester A.R."/>
            <person name="Marcet-Houben M."/>
            <person name="Levin E."/>
            <person name="Sela N."/>
            <person name="Selma-Lazaro C."/>
            <person name="Carmona L."/>
            <person name="Wisniewski M."/>
            <person name="Droby S."/>
            <person name="Gonzalez-Candelas L."/>
            <person name="Gabaldon T."/>
        </authorList>
    </citation>
    <scope>NUCLEOTIDE SEQUENCE [LARGE SCALE GENOMIC DNA]</scope>
    <source>
        <strain evidence="6 7">PHI-1</strain>
    </source>
</reference>
<evidence type="ECO:0000313" key="6">
    <source>
        <dbReference type="EMBL" id="KGO66584.1"/>
    </source>
</evidence>
<dbReference type="PROSITE" id="PS00012">
    <property type="entry name" value="PHOSPHOPANTETHEINE"/>
    <property type="match status" value="1"/>
</dbReference>
<dbReference type="PhylomeDB" id="A0A0A2KFI9"/>
<dbReference type="GO" id="GO:0031177">
    <property type="term" value="F:phosphopantetheine binding"/>
    <property type="evidence" value="ECO:0007669"/>
    <property type="project" value="TreeGrafter"/>
</dbReference>
<dbReference type="Pfam" id="PF00668">
    <property type="entry name" value="Condensation"/>
    <property type="match status" value="2"/>
</dbReference>
<dbReference type="SUPFAM" id="SSF47336">
    <property type="entry name" value="ACP-like"/>
    <property type="match status" value="2"/>
</dbReference>
<keyword evidence="2" id="KW-0597">Phosphoprotein</keyword>
<dbReference type="InterPro" id="IPR042099">
    <property type="entry name" value="ANL_N_sf"/>
</dbReference>
<accession>A0A0A2KFI9</accession>
<keyword evidence="7" id="KW-1185">Reference proteome</keyword>
<dbReference type="InterPro" id="IPR000873">
    <property type="entry name" value="AMP-dep_synth/lig_dom"/>
</dbReference>
<evidence type="ECO:0000256" key="3">
    <source>
        <dbReference type="ARBA" id="ARBA00022598"/>
    </source>
</evidence>
<organism evidence="6 7">
    <name type="scientific">Penicillium italicum</name>
    <name type="common">Blue mold</name>
    <dbReference type="NCBI Taxonomy" id="40296"/>
    <lineage>
        <taxon>Eukaryota</taxon>
        <taxon>Fungi</taxon>
        <taxon>Dikarya</taxon>
        <taxon>Ascomycota</taxon>
        <taxon>Pezizomycotina</taxon>
        <taxon>Eurotiomycetes</taxon>
        <taxon>Eurotiomycetidae</taxon>
        <taxon>Eurotiales</taxon>
        <taxon>Aspergillaceae</taxon>
        <taxon>Penicillium</taxon>
    </lineage>
</organism>
<dbReference type="Gene3D" id="3.30.559.10">
    <property type="entry name" value="Chloramphenicol acetyltransferase-like domain"/>
    <property type="match status" value="2"/>
</dbReference>
<dbReference type="InterPro" id="IPR036736">
    <property type="entry name" value="ACP-like_sf"/>
</dbReference>
<dbReference type="EMBL" id="JQGA01001400">
    <property type="protein sequence ID" value="KGO66584.1"/>
    <property type="molecule type" value="Genomic_DNA"/>
</dbReference>
<dbReference type="GO" id="GO:0044550">
    <property type="term" value="P:secondary metabolite biosynthetic process"/>
    <property type="evidence" value="ECO:0007669"/>
    <property type="project" value="TreeGrafter"/>
</dbReference>
<gene>
    <name evidence="6" type="ORF">PITC_079840</name>
</gene>
<dbReference type="OrthoDB" id="416786at2759"/>